<evidence type="ECO:0000313" key="2">
    <source>
        <dbReference type="Proteomes" id="UP000323717"/>
    </source>
</evidence>
<name>A0A5M5C597_BACOV</name>
<proteinExistence type="predicted"/>
<reference evidence="1 2" key="1">
    <citation type="journal article" date="2019" name="Nat. Med.">
        <title>A library of human gut bacterial isolates paired with longitudinal multiomics data enables mechanistic microbiome research.</title>
        <authorList>
            <person name="Poyet M."/>
            <person name="Groussin M."/>
            <person name="Gibbons S.M."/>
            <person name="Avila-Pacheco J."/>
            <person name="Jiang X."/>
            <person name="Kearney S.M."/>
            <person name="Perrotta A.R."/>
            <person name="Berdy B."/>
            <person name="Zhao S."/>
            <person name="Lieberman T.D."/>
            <person name="Swanson P.K."/>
            <person name="Smith M."/>
            <person name="Roesemann S."/>
            <person name="Alexander J.E."/>
            <person name="Rich S.A."/>
            <person name="Livny J."/>
            <person name="Vlamakis H."/>
            <person name="Clish C."/>
            <person name="Bullock K."/>
            <person name="Deik A."/>
            <person name="Scott J."/>
            <person name="Pierce K.A."/>
            <person name="Xavier R.J."/>
            <person name="Alm E.J."/>
        </authorList>
    </citation>
    <scope>NUCLEOTIDE SEQUENCE [LARGE SCALE GENOMIC DNA]</scope>
    <source>
        <strain evidence="1 2">BIOML-A163</strain>
    </source>
</reference>
<dbReference type="RefSeq" id="WP_008776560.1">
    <property type="nucleotide sequence ID" value="NZ_JADNAE010000006.1"/>
</dbReference>
<dbReference type="AlphaFoldDB" id="A0A5M5C597"/>
<gene>
    <name evidence="1" type="ORF">F3D71_07465</name>
</gene>
<dbReference type="Proteomes" id="UP000323717">
    <property type="component" value="Unassembled WGS sequence"/>
</dbReference>
<comment type="caution">
    <text evidence="1">The sequence shown here is derived from an EMBL/GenBank/DDBJ whole genome shotgun (WGS) entry which is preliminary data.</text>
</comment>
<organism evidence="1 2">
    <name type="scientific">Bacteroides ovatus</name>
    <dbReference type="NCBI Taxonomy" id="28116"/>
    <lineage>
        <taxon>Bacteria</taxon>
        <taxon>Pseudomonadati</taxon>
        <taxon>Bacteroidota</taxon>
        <taxon>Bacteroidia</taxon>
        <taxon>Bacteroidales</taxon>
        <taxon>Bacteroidaceae</taxon>
        <taxon>Bacteroides</taxon>
    </lineage>
</organism>
<accession>A0A5M5C597</accession>
<sequence length="242" mass="27953">MKEDKTQRIRRTRNELKEATLRAVSELSKEKGLSRITMVDIGEKAGIRVDVLKRNYTSVEKILSLYAASVDYWISDLFTPKHPMATINEKVMAEVFTNLANALYNDSEMQKLLLWELSEDNPTTRRLAANRELFYADVFTRYNDLFKDTGLHIDIISALINAGIYYLILHRKRSTFWGVDFSKRPERKRFIEAIGQVITLIFNTLEQQKQTVEIARKLKLKGVALDVIAECTGLSNEFVEQL</sequence>
<dbReference type="Gene3D" id="1.10.357.10">
    <property type="entry name" value="Tetracycline Repressor, domain 2"/>
    <property type="match status" value="1"/>
</dbReference>
<dbReference type="EMBL" id="VWLE01000071">
    <property type="protein sequence ID" value="KAA3952986.1"/>
    <property type="molecule type" value="Genomic_DNA"/>
</dbReference>
<dbReference type="SUPFAM" id="SSF46689">
    <property type="entry name" value="Homeodomain-like"/>
    <property type="match status" value="1"/>
</dbReference>
<protein>
    <submittedName>
        <fullName evidence="1">Transcriptional regulator</fullName>
    </submittedName>
</protein>
<dbReference type="InterPro" id="IPR009057">
    <property type="entry name" value="Homeodomain-like_sf"/>
</dbReference>
<evidence type="ECO:0000313" key="1">
    <source>
        <dbReference type="EMBL" id="KAA3952986.1"/>
    </source>
</evidence>